<comment type="caution">
    <text evidence="2">The sequence shown here is derived from an EMBL/GenBank/DDBJ whole genome shotgun (WGS) entry which is preliminary data.</text>
</comment>
<dbReference type="EMBL" id="JAOYFB010000004">
    <property type="protein sequence ID" value="KAK4013031.1"/>
    <property type="molecule type" value="Genomic_DNA"/>
</dbReference>
<evidence type="ECO:0000313" key="2">
    <source>
        <dbReference type="EMBL" id="KAK4013031.1"/>
    </source>
</evidence>
<sequence>MVLYDDEARKQIAIAQKLSLKCFVLANRTAFKTLTAEQYKKRCENGRATVVSQMQAEKQLLHHGGGTPGFRQREGGTKRTTKVSHYARSAQMQQQPALDTTMSHVHQTRGIKENALELASPKSRMLSQRDNRE</sequence>
<gene>
    <name evidence="2" type="ORF">OUZ56_025275</name>
</gene>
<evidence type="ECO:0000256" key="1">
    <source>
        <dbReference type="SAM" id="MobiDB-lite"/>
    </source>
</evidence>
<feature type="compositionally biased region" description="Polar residues" evidence="1">
    <location>
        <begin position="90"/>
        <end position="105"/>
    </location>
</feature>
<protein>
    <submittedName>
        <fullName evidence="2">Uncharacterized protein</fullName>
    </submittedName>
</protein>
<accession>A0ABQ9ZJH4</accession>
<organism evidence="2 3">
    <name type="scientific">Daphnia magna</name>
    <dbReference type="NCBI Taxonomy" id="35525"/>
    <lineage>
        <taxon>Eukaryota</taxon>
        <taxon>Metazoa</taxon>
        <taxon>Ecdysozoa</taxon>
        <taxon>Arthropoda</taxon>
        <taxon>Crustacea</taxon>
        <taxon>Branchiopoda</taxon>
        <taxon>Diplostraca</taxon>
        <taxon>Cladocera</taxon>
        <taxon>Anomopoda</taxon>
        <taxon>Daphniidae</taxon>
        <taxon>Daphnia</taxon>
    </lineage>
</organism>
<reference evidence="2 3" key="1">
    <citation type="journal article" date="2023" name="Nucleic Acids Res.">
        <title>The hologenome of Daphnia magna reveals possible DNA methylation and microbiome-mediated evolution of the host genome.</title>
        <authorList>
            <person name="Chaturvedi A."/>
            <person name="Li X."/>
            <person name="Dhandapani V."/>
            <person name="Marshall H."/>
            <person name="Kissane S."/>
            <person name="Cuenca-Cambronero M."/>
            <person name="Asole G."/>
            <person name="Calvet F."/>
            <person name="Ruiz-Romero M."/>
            <person name="Marangio P."/>
            <person name="Guigo R."/>
            <person name="Rago D."/>
            <person name="Mirbahai L."/>
            <person name="Eastwood N."/>
            <person name="Colbourne J.K."/>
            <person name="Zhou J."/>
            <person name="Mallon E."/>
            <person name="Orsini L."/>
        </authorList>
    </citation>
    <scope>NUCLEOTIDE SEQUENCE [LARGE SCALE GENOMIC DNA]</scope>
    <source>
        <strain evidence="2">LRV0_1</strain>
    </source>
</reference>
<dbReference type="Proteomes" id="UP001234178">
    <property type="component" value="Unassembled WGS sequence"/>
</dbReference>
<evidence type="ECO:0000313" key="3">
    <source>
        <dbReference type="Proteomes" id="UP001234178"/>
    </source>
</evidence>
<feature type="region of interest" description="Disordered" evidence="1">
    <location>
        <begin position="89"/>
        <end position="133"/>
    </location>
</feature>
<keyword evidence="3" id="KW-1185">Reference proteome</keyword>
<feature type="region of interest" description="Disordered" evidence="1">
    <location>
        <begin position="61"/>
        <end position="80"/>
    </location>
</feature>
<name>A0ABQ9ZJH4_9CRUS</name>
<proteinExistence type="predicted"/>